<protein>
    <submittedName>
        <fullName evidence="9">Glycosyltransferase</fullName>
    </submittedName>
</protein>
<dbReference type="CDD" id="cd04187">
    <property type="entry name" value="DPM1_like_bac"/>
    <property type="match status" value="1"/>
</dbReference>
<dbReference type="RefSeq" id="WP_284197116.1">
    <property type="nucleotide sequence ID" value="NZ_BSOG01000003.1"/>
</dbReference>
<keyword evidence="2" id="KW-0328">Glycosyltransferase</keyword>
<evidence type="ECO:0000256" key="3">
    <source>
        <dbReference type="ARBA" id="ARBA00022679"/>
    </source>
</evidence>
<organism evidence="9 10">
    <name type="scientific">Chitinimonas prasina</name>
    <dbReference type="NCBI Taxonomy" id="1434937"/>
    <lineage>
        <taxon>Bacteria</taxon>
        <taxon>Pseudomonadati</taxon>
        <taxon>Pseudomonadota</taxon>
        <taxon>Betaproteobacteria</taxon>
        <taxon>Neisseriales</taxon>
        <taxon>Chitinibacteraceae</taxon>
        <taxon>Chitinimonas</taxon>
    </lineage>
</organism>
<comment type="subcellular location">
    <subcellularLocation>
        <location evidence="1">Membrane</location>
        <topology evidence="1">Multi-pass membrane protein</topology>
    </subcellularLocation>
</comment>
<dbReference type="PANTHER" id="PTHR48090">
    <property type="entry name" value="UNDECAPRENYL-PHOSPHATE 4-DEOXY-4-FORMAMIDO-L-ARABINOSE TRANSFERASE-RELATED"/>
    <property type="match status" value="1"/>
</dbReference>
<keyword evidence="3" id="KW-0808">Transferase</keyword>
<dbReference type="InterPro" id="IPR001173">
    <property type="entry name" value="Glyco_trans_2-like"/>
</dbReference>
<dbReference type="InterPro" id="IPR050256">
    <property type="entry name" value="Glycosyltransferase_2"/>
</dbReference>
<keyword evidence="4 7" id="KW-0812">Transmembrane</keyword>
<evidence type="ECO:0000256" key="5">
    <source>
        <dbReference type="ARBA" id="ARBA00022989"/>
    </source>
</evidence>
<keyword evidence="5 7" id="KW-1133">Transmembrane helix</keyword>
<evidence type="ECO:0000256" key="2">
    <source>
        <dbReference type="ARBA" id="ARBA00022676"/>
    </source>
</evidence>
<sequence length="313" mass="34685">MSELARQACDLSVVIPLYREGVHLGDTVKEISRVLEGLETRYELILVDDGSPDDTWQAITAQAKHNPAVKGLRLSRNFGKEAALAAGLEQACGKAIVVMDGDLQHPPTLIPTMLQCWRDGAEVVEAVKQYRGKESLQSRVRAQVFYRTFALLAGYDLRGASDFKLIDRRVLEAWRHMGERNLFFRGMSAWLGFRRVQLPFDVPERAGGQSTWSVLKLTRLAMTAVTSFSSAPLHLITLAGMGFMLFSLILGMQTIYLKLAGKAVDGFTTVILLLLIIGGAVMLGLGIIGTYVARIYEEVKGRPRYIIAEQVEQ</sequence>
<dbReference type="EMBL" id="BSOG01000003">
    <property type="protein sequence ID" value="GLR14025.1"/>
    <property type="molecule type" value="Genomic_DNA"/>
</dbReference>
<evidence type="ECO:0000313" key="9">
    <source>
        <dbReference type="EMBL" id="GLR14025.1"/>
    </source>
</evidence>
<evidence type="ECO:0000256" key="4">
    <source>
        <dbReference type="ARBA" id="ARBA00022692"/>
    </source>
</evidence>
<evidence type="ECO:0000259" key="8">
    <source>
        <dbReference type="Pfam" id="PF00535"/>
    </source>
</evidence>
<evidence type="ECO:0000256" key="6">
    <source>
        <dbReference type="ARBA" id="ARBA00023136"/>
    </source>
</evidence>
<comment type="caution">
    <text evidence="9">The sequence shown here is derived from an EMBL/GenBank/DDBJ whole genome shotgun (WGS) entry which is preliminary data.</text>
</comment>
<dbReference type="PANTHER" id="PTHR48090:SF1">
    <property type="entry name" value="PROPHAGE BACTOPRENOL GLUCOSYL TRANSFERASE HOMOLOG"/>
    <property type="match status" value="1"/>
</dbReference>
<accession>A0ABQ5YGA4</accession>
<reference evidence="10" key="1">
    <citation type="journal article" date="2019" name="Int. J. Syst. Evol. Microbiol.">
        <title>The Global Catalogue of Microorganisms (GCM) 10K type strain sequencing project: providing services to taxonomists for standard genome sequencing and annotation.</title>
        <authorList>
            <consortium name="The Broad Institute Genomics Platform"/>
            <consortium name="The Broad Institute Genome Sequencing Center for Infectious Disease"/>
            <person name="Wu L."/>
            <person name="Ma J."/>
        </authorList>
    </citation>
    <scope>NUCLEOTIDE SEQUENCE [LARGE SCALE GENOMIC DNA]</scope>
    <source>
        <strain evidence="10">NBRC 110044</strain>
    </source>
</reference>
<dbReference type="Gene3D" id="3.90.550.10">
    <property type="entry name" value="Spore Coat Polysaccharide Biosynthesis Protein SpsA, Chain A"/>
    <property type="match status" value="1"/>
</dbReference>
<dbReference type="Proteomes" id="UP001156706">
    <property type="component" value="Unassembled WGS sequence"/>
</dbReference>
<proteinExistence type="predicted"/>
<keyword evidence="10" id="KW-1185">Reference proteome</keyword>
<evidence type="ECO:0000256" key="1">
    <source>
        <dbReference type="ARBA" id="ARBA00004141"/>
    </source>
</evidence>
<feature type="transmembrane region" description="Helical" evidence="7">
    <location>
        <begin position="269"/>
        <end position="293"/>
    </location>
</feature>
<feature type="transmembrane region" description="Helical" evidence="7">
    <location>
        <begin position="235"/>
        <end position="257"/>
    </location>
</feature>
<dbReference type="SUPFAM" id="SSF53448">
    <property type="entry name" value="Nucleotide-diphospho-sugar transferases"/>
    <property type="match status" value="1"/>
</dbReference>
<evidence type="ECO:0000313" key="10">
    <source>
        <dbReference type="Proteomes" id="UP001156706"/>
    </source>
</evidence>
<dbReference type="InterPro" id="IPR029044">
    <property type="entry name" value="Nucleotide-diphossugar_trans"/>
</dbReference>
<name>A0ABQ5YGA4_9NEIS</name>
<keyword evidence="6 7" id="KW-0472">Membrane</keyword>
<feature type="domain" description="Glycosyltransferase 2-like" evidence="8">
    <location>
        <begin position="12"/>
        <end position="143"/>
    </location>
</feature>
<gene>
    <name evidence="9" type="ORF">GCM10007907_28150</name>
</gene>
<evidence type="ECO:0000256" key="7">
    <source>
        <dbReference type="SAM" id="Phobius"/>
    </source>
</evidence>
<dbReference type="Pfam" id="PF00535">
    <property type="entry name" value="Glycos_transf_2"/>
    <property type="match status" value="1"/>
</dbReference>